<protein>
    <recommendedName>
        <fullName evidence="5">Carboxypeptidase regulatory-like domain-containing protein</fullName>
    </recommendedName>
</protein>
<keyword evidence="2" id="KW-0812">Transmembrane</keyword>
<dbReference type="RefSeq" id="WP_434029922.1">
    <property type="nucleotide sequence ID" value="NZ_BNBA01000037.1"/>
</dbReference>
<accession>A0A919KJM5</accession>
<dbReference type="AlphaFoldDB" id="A0A919KJM5"/>
<dbReference type="Proteomes" id="UP000623958">
    <property type="component" value="Unassembled WGS sequence"/>
</dbReference>
<keyword evidence="2" id="KW-1133">Transmembrane helix</keyword>
<reference evidence="3" key="2">
    <citation type="submission" date="2020-09" db="EMBL/GenBank/DDBJ databases">
        <authorList>
            <person name="Sun Q."/>
            <person name="Ohkuma M."/>
        </authorList>
    </citation>
    <scope>NUCLEOTIDE SEQUENCE</scope>
    <source>
        <strain evidence="3">JCM 13306</strain>
    </source>
</reference>
<proteinExistence type="predicted"/>
<organism evidence="3 4">
    <name type="scientific">Xanthomonas boreopolis</name>
    <dbReference type="NCBI Taxonomy" id="86183"/>
    <lineage>
        <taxon>Bacteria</taxon>
        <taxon>Pseudomonadati</taxon>
        <taxon>Pseudomonadota</taxon>
        <taxon>Gammaproteobacteria</taxon>
        <taxon>Lysobacterales</taxon>
        <taxon>Lysobacteraceae</taxon>
        <taxon>Xanthomonas</taxon>
    </lineage>
</organism>
<sequence length="599" mass="62054">MTQLVLAAVLAVAALLAMWRLRRARVAPWKKIALLALQPACAALLYFALAPPPRAGQAGTLVVASAGSDLRSLGAAPGDRVVTLPEAPALAEVERVPDLATALRRHPGTQRLRIVGAGLPARDRDAAAGWPLAYAPVAPVPGLAELSTPPPLVPGAGFAIGGRVVGLPQASVELLDPAGRRVDRASIGEDGRFVLDGSARATGDVLFEVRVLDAKGDPRDRARVPVSVAEAPALELWLIAGAPQPELKYLRRWAHDAGLSLQTQVAVGGGLQLGDAPRPLEAATLDGVDLLIVDERALAGLGRGQRAAVRDAVARGLGLLVRIGGPLDAGARAALAELGMPLRGEGGIAPVRLPGPADASLDAARRGAPAGPDPGRDDEASPLPALERRVFAPAAAGAVDALRAADGSAYAWWRTLGRGRIGVTTLVDSYRLVLEGHASAHAALWSELLSPLARPKAPALAVAAPGWRDERLALCGLGDAAVLQAPDGSAAPLLRDPATGDAACAGAWPRQAGLYRWQDGERAGRVLVRDPAEAPALHANGLRAATLGLVREGAPPRPAMAAPQPGPRWPWWLAFVAASALLWWLERSRLGRDRAGTAR</sequence>
<feature type="region of interest" description="Disordered" evidence="1">
    <location>
        <begin position="359"/>
        <end position="381"/>
    </location>
</feature>
<evidence type="ECO:0000256" key="1">
    <source>
        <dbReference type="SAM" id="MobiDB-lite"/>
    </source>
</evidence>
<dbReference type="Gene3D" id="3.40.50.880">
    <property type="match status" value="1"/>
</dbReference>
<evidence type="ECO:0000313" key="3">
    <source>
        <dbReference type="EMBL" id="GHH59449.1"/>
    </source>
</evidence>
<evidence type="ECO:0000256" key="2">
    <source>
        <dbReference type="SAM" id="Phobius"/>
    </source>
</evidence>
<dbReference type="SUPFAM" id="SSF52317">
    <property type="entry name" value="Class I glutamine amidotransferase-like"/>
    <property type="match status" value="1"/>
</dbReference>
<dbReference type="InterPro" id="IPR029062">
    <property type="entry name" value="Class_I_gatase-like"/>
</dbReference>
<feature type="transmembrane region" description="Helical" evidence="2">
    <location>
        <begin position="569"/>
        <end position="585"/>
    </location>
</feature>
<reference evidence="3" key="1">
    <citation type="journal article" date="2014" name="Int. J. Syst. Evol. Microbiol.">
        <title>Complete genome sequence of Corynebacterium casei LMG S-19264T (=DSM 44701T), isolated from a smear-ripened cheese.</title>
        <authorList>
            <consortium name="US DOE Joint Genome Institute (JGI-PGF)"/>
            <person name="Walter F."/>
            <person name="Albersmeier A."/>
            <person name="Kalinowski J."/>
            <person name="Ruckert C."/>
        </authorList>
    </citation>
    <scope>NUCLEOTIDE SEQUENCE</scope>
    <source>
        <strain evidence="3">JCM 13306</strain>
    </source>
</reference>
<evidence type="ECO:0000313" key="4">
    <source>
        <dbReference type="Proteomes" id="UP000623958"/>
    </source>
</evidence>
<dbReference type="EMBL" id="BNBA01000037">
    <property type="protein sequence ID" value="GHH59449.1"/>
    <property type="molecule type" value="Genomic_DNA"/>
</dbReference>
<name>A0A919KJM5_9XANT</name>
<keyword evidence="4" id="KW-1185">Reference proteome</keyword>
<gene>
    <name evidence="3" type="ORF">GCM10009090_33580</name>
</gene>
<keyword evidence="2" id="KW-0472">Membrane</keyword>
<comment type="caution">
    <text evidence="3">The sequence shown here is derived from an EMBL/GenBank/DDBJ whole genome shotgun (WGS) entry which is preliminary data.</text>
</comment>
<evidence type="ECO:0008006" key="5">
    <source>
        <dbReference type="Google" id="ProtNLM"/>
    </source>
</evidence>